<evidence type="ECO:0000256" key="1">
    <source>
        <dbReference type="ARBA" id="ARBA00001966"/>
    </source>
</evidence>
<dbReference type="InterPro" id="IPR006555">
    <property type="entry name" value="ATP-dep_Helicase_C"/>
</dbReference>
<evidence type="ECO:0000313" key="21">
    <source>
        <dbReference type="Proteomes" id="UP001164929"/>
    </source>
</evidence>
<keyword evidence="9" id="KW-0347">Helicase</keyword>
<feature type="transmembrane region" description="Helical" evidence="18">
    <location>
        <begin position="313"/>
        <end position="338"/>
    </location>
</feature>
<evidence type="ECO:0000256" key="16">
    <source>
        <dbReference type="ARBA" id="ARBA00023242"/>
    </source>
</evidence>
<evidence type="ECO:0000256" key="10">
    <source>
        <dbReference type="ARBA" id="ARBA00022840"/>
    </source>
</evidence>
<feature type="domain" description="Helicase ATP-binding" evidence="19">
    <location>
        <begin position="504"/>
        <end position="933"/>
    </location>
</feature>
<feature type="transmembrane region" description="Helical" evidence="18">
    <location>
        <begin position="260"/>
        <end position="280"/>
    </location>
</feature>
<feature type="transmembrane region" description="Helical" evidence="18">
    <location>
        <begin position="159"/>
        <end position="192"/>
    </location>
</feature>
<keyword evidence="16" id="KW-0539">Nucleus</keyword>
<dbReference type="SMART" id="SM00488">
    <property type="entry name" value="DEXDc2"/>
    <property type="match status" value="1"/>
</dbReference>
<evidence type="ECO:0000256" key="5">
    <source>
        <dbReference type="ARBA" id="ARBA00022692"/>
    </source>
</evidence>
<protein>
    <recommendedName>
        <fullName evidence="19">Helicase ATP-binding domain-containing protein</fullName>
    </recommendedName>
</protein>
<dbReference type="PROSITE" id="PS00690">
    <property type="entry name" value="DEAH_ATP_HELICASE"/>
    <property type="match status" value="1"/>
</dbReference>
<feature type="transmembrane region" description="Helical" evidence="18">
    <location>
        <begin position="458"/>
        <end position="480"/>
    </location>
</feature>
<dbReference type="GO" id="GO:0016020">
    <property type="term" value="C:membrane"/>
    <property type="evidence" value="ECO:0007669"/>
    <property type="project" value="UniProtKB-SubCell"/>
</dbReference>
<accession>A0AAD6RMW4</accession>
<evidence type="ECO:0000256" key="13">
    <source>
        <dbReference type="ARBA" id="ARBA00023014"/>
    </source>
</evidence>
<dbReference type="Gene3D" id="3.40.50.300">
    <property type="entry name" value="P-loop containing nucleotide triphosphate hydrolases"/>
    <property type="match status" value="3"/>
</dbReference>
<comment type="caution">
    <text evidence="20">The sequence shown here is derived from an EMBL/GenBank/DDBJ whole genome shotgun (WGS) entry which is preliminary data.</text>
</comment>
<dbReference type="InterPro" id="IPR002781">
    <property type="entry name" value="TM_pro_TauE-like"/>
</dbReference>
<evidence type="ECO:0000256" key="18">
    <source>
        <dbReference type="SAM" id="Phobius"/>
    </source>
</evidence>
<dbReference type="GO" id="GO:0006974">
    <property type="term" value="P:DNA damage response"/>
    <property type="evidence" value="ECO:0007669"/>
    <property type="project" value="UniProtKB-ARBA"/>
</dbReference>
<evidence type="ECO:0000256" key="4">
    <source>
        <dbReference type="ARBA" id="ARBA00008435"/>
    </source>
</evidence>
<dbReference type="CDD" id="cd18788">
    <property type="entry name" value="SF2_C_XPD"/>
    <property type="match status" value="1"/>
</dbReference>
<dbReference type="Pfam" id="PF13307">
    <property type="entry name" value="Helicase_C_2"/>
    <property type="match status" value="1"/>
</dbReference>
<evidence type="ECO:0000256" key="15">
    <source>
        <dbReference type="ARBA" id="ARBA00023235"/>
    </source>
</evidence>
<dbReference type="GO" id="GO:0046872">
    <property type="term" value="F:metal ion binding"/>
    <property type="evidence" value="ECO:0007669"/>
    <property type="project" value="UniProtKB-KW"/>
</dbReference>
<dbReference type="GO" id="GO:0003678">
    <property type="term" value="F:DNA helicase activity"/>
    <property type="evidence" value="ECO:0007669"/>
    <property type="project" value="InterPro"/>
</dbReference>
<dbReference type="SMART" id="SM00491">
    <property type="entry name" value="HELICc2"/>
    <property type="match status" value="1"/>
</dbReference>
<evidence type="ECO:0000256" key="6">
    <source>
        <dbReference type="ARBA" id="ARBA00022723"/>
    </source>
</evidence>
<comment type="similarity">
    <text evidence="4">Belongs to the DEAD box helicase family. DEAH subfamily. DDX11/CHL1 sub-subfamily.</text>
</comment>
<dbReference type="PROSITE" id="PS51193">
    <property type="entry name" value="HELICASE_ATP_BIND_2"/>
    <property type="match status" value="1"/>
</dbReference>
<dbReference type="Proteomes" id="UP001164929">
    <property type="component" value="Chromosome 1"/>
</dbReference>
<evidence type="ECO:0000256" key="14">
    <source>
        <dbReference type="ARBA" id="ARBA00023136"/>
    </source>
</evidence>
<dbReference type="GO" id="GO:0051536">
    <property type="term" value="F:iron-sulfur cluster binding"/>
    <property type="evidence" value="ECO:0007669"/>
    <property type="project" value="UniProtKB-KW"/>
</dbReference>
<evidence type="ECO:0000256" key="12">
    <source>
        <dbReference type="ARBA" id="ARBA00023004"/>
    </source>
</evidence>
<evidence type="ECO:0000259" key="19">
    <source>
        <dbReference type="PROSITE" id="PS51193"/>
    </source>
</evidence>
<evidence type="ECO:0000256" key="17">
    <source>
        <dbReference type="SAM" id="MobiDB-lite"/>
    </source>
</evidence>
<keyword evidence="10" id="KW-0067">ATP-binding</keyword>
<keyword evidence="11 18" id="KW-1133">Transmembrane helix</keyword>
<keyword evidence="6" id="KW-0479">Metal-binding</keyword>
<evidence type="ECO:0000256" key="11">
    <source>
        <dbReference type="ARBA" id="ARBA00022989"/>
    </source>
</evidence>
<evidence type="ECO:0000313" key="20">
    <source>
        <dbReference type="EMBL" id="KAJ7011794.1"/>
    </source>
</evidence>
<dbReference type="GO" id="GO:0034085">
    <property type="term" value="P:establishment of sister chromatid cohesion"/>
    <property type="evidence" value="ECO:0007669"/>
    <property type="project" value="TreeGrafter"/>
</dbReference>
<gene>
    <name evidence="20" type="ORF">NC653_002021</name>
</gene>
<feature type="transmembrane region" description="Helical" evidence="18">
    <location>
        <begin position="427"/>
        <end position="446"/>
    </location>
</feature>
<dbReference type="NCBIfam" id="TIGR00604">
    <property type="entry name" value="rad3"/>
    <property type="match status" value="1"/>
</dbReference>
<dbReference type="InterPro" id="IPR045028">
    <property type="entry name" value="DinG/Rad3-like"/>
</dbReference>
<dbReference type="PANTHER" id="PTHR11472:SF41">
    <property type="entry name" value="ATP-DEPENDENT DNA HELICASE DDX11-RELATED"/>
    <property type="match status" value="1"/>
</dbReference>
<feature type="region of interest" description="Disordered" evidence="17">
    <location>
        <begin position="564"/>
        <end position="587"/>
    </location>
</feature>
<feature type="transmembrane region" description="Helical" evidence="18">
    <location>
        <begin position="359"/>
        <end position="388"/>
    </location>
</feature>
<proteinExistence type="inferred from homology"/>
<keyword evidence="13" id="KW-0411">Iron-sulfur</keyword>
<keyword evidence="5 18" id="KW-0812">Transmembrane</keyword>
<reference evidence="20 21" key="1">
    <citation type="journal article" date="2023" name="Mol. Ecol. Resour.">
        <title>Chromosome-level genome assembly of a triploid poplar Populus alba 'Berolinensis'.</title>
        <authorList>
            <person name="Chen S."/>
            <person name="Yu Y."/>
            <person name="Wang X."/>
            <person name="Wang S."/>
            <person name="Zhang T."/>
            <person name="Zhou Y."/>
            <person name="He R."/>
            <person name="Meng N."/>
            <person name="Wang Y."/>
            <person name="Liu W."/>
            <person name="Liu Z."/>
            <person name="Liu J."/>
            <person name="Guo Q."/>
            <person name="Huang H."/>
            <person name="Sederoff R.R."/>
            <person name="Wang G."/>
            <person name="Qu G."/>
            <person name="Chen S."/>
        </authorList>
    </citation>
    <scope>NUCLEOTIDE SEQUENCE [LARGE SCALE GENOMIC DNA]</scope>
    <source>
        <strain evidence="20">SC-2020</strain>
    </source>
</reference>
<feature type="region of interest" description="Disordered" evidence="17">
    <location>
        <begin position="211"/>
        <end position="245"/>
    </location>
</feature>
<dbReference type="GO" id="GO:0006139">
    <property type="term" value="P:nucleobase-containing compound metabolic process"/>
    <property type="evidence" value="ECO:0007669"/>
    <property type="project" value="InterPro"/>
</dbReference>
<keyword evidence="14 18" id="KW-0472">Membrane</keyword>
<evidence type="ECO:0000256" key="7">
    <source>
        <dbReference type="ARBA" id="ARBA00022741"/>
    </source>
</evidence>
<dbReference type="InterPro" id="IPR027417">
    <property type="entry name" value="P-loop_NTPase"/>
</dbReference>
<dbReference type="EMBL" id="JAQIZT010000001">
    <property type="protein sequence ID" value="KAJ7011794.1"/>
    <property type="molecule type" value="Genomic_DNA"/>
</dbReference>
<evidence type="ECO:0000256" key="9">
    <source>
        <dbReference type="ARBA" id="ARBA00022806"/>
    </source>
</evidence>
<evidence type="ECO:0000256" key="3">
    <source>
        <dbReference type="ARBA" id="ARBA00004141"/>
    </source>
</evidence>
<keyword evidence="21" id="KW-1185">Reference proteome</keyword>
<feature type="transmembrane region" description="Helical" evidence="18">
    <location>
        <begin position="79"/>
        <end position="109"/>
    </location>
</feature>
<comment type="cofactor">
    <cofactor evidence="1">
        <name>[4Fe-4S] cluster</name>
        <dbReference type="ChEBI" id="CHEBI:49883"/>
    </cofactor>
</comment>
<dbReference type="GO" id="GO:0016818">
    <property type="term" value="F:hydrolase activity, acting on acid anhydrides, in phosphorus-containing anhydrides"/>
    <property type="evidence" value="ECO:0007669"/>
    <property type="project" value="InterPro"/>
</dbReference>
<dbReference type="InterPro" id="IPR002464">
    <property type="entry name" value="DNA/RNA_helicase_DEAH_CS"/>
</dbReference>
<dbReference type="SMART" id="SM00487">
    <property type="entry name" value="DEXDc"/>
    <property type="match status" value="1"/>
</dbReference>
<dbReference type="InterPro" id="IPR014001">
    <property type="entry name" value="Helicase_ATP-bd"/>
</dbReference>
<keyword evidence="8" id="KW-0378">Hydrolase</keyword>
<keyword evidence="7" id="KW-0547">Nucleotide-binding</keyword>
<feature type="region of interest" description="Disordered" evidence="17">
    <location>
        <begin position="666"/>
        <end position="704"/>
    </location>
</feature>
<dbReference type="GO" id="GO:0005634">
    <property type="term" value="C:nucleus"/>
    <property type="evidence" value="ECO:0007669"/>
    <property type="project" value="UniProtKB-SubCell"/>
</dbReference>
<comment type="subcellular location">
    <subcellularLocation>
        <location evidence="3">Membrane</location>
        <topology evidence="3">Multi-pass membrane protein</topology>
    </subcellularLocation>
    <subcellularLocation>
        <location evidence="2">Nucleus</location>
    </subcellularLocation>
</comment>
<keyword evidence="15" id="KW-0413">Isomerase</keyword>
<dbReference type="InterPro" id="IPR006554">
    <property type="entry name" value="Helicase-like_DEXD_c2"/>
</dbReference>
<sequence length="1420" mass="158139">MARIQAKHWVLKLLGAILSGSLVAVLILVLAEPSLTQEGSRTGGTESHRAMRLMLSLVREKGRAGYTHVWPEMRFGWKIVLGSIIGFFGAACGSVGGVGGGGIFVPMLSLIIGFDTKSATAMSKCMITGGAAATVYYNLKMRHPTLELPVIDYDLALLFQPMLVLGISIGVALNVIFANWMITILLIVLFIVTSTKAFFKGVETWKKETKTKKEATRSLESNDDRNEGVEGEPPPGGPTVGAQTETKECKKEQVSIIKNVYWWELALLVAVWLIILALQIGKTVSLCSCVFTSWTEENAPVWLTQNYSTTCSVAYWLLNILQIPVAFGVSSYEAFNLYKGRRKIASKGDAVTNWKIRQLVLYCIIGLLAGIVGGMLGLGGGFILGPLFLEMGIPPQVSSATATFAMMFSASMSVVEYYLLKRFPVPYALYFFAVATVAALVGQHVIRKLISILGRASLIIFTLAFTIFVSAILLGGVGIARMVRRIERKESASFKFDSQKEKREMEFRGFPYTPYSIQIDFMKALYHSLNQGGVSILESPTGTGKTLSIICSALQWVYDRRQQDKSKVQSPHHSTDDAHIGSDDEPDWLRNFVPNKDNLTQEKKINKKFGFGGCDRRRNRKESCKDLFSRDLEEEDCNKRGENKSSRKKNDGVELSDDEFLLDEYESEEEGALGGGKSKRKAGGVSISSSSDEEGEKDGSDGEEEEEEKAFKIYFCSRTHSQLSQFIKELRKTLFSNEINVVCLGSRKNFCINEEVLKLGSSVRVNERCLELQKNKKKNEVSKIKNFSAEGRIRRTKASSGCPMLRKHKLQKEFRTETSQHGALDIEDLVRIGRSIGTCPYYGSRSMVPAADLVVLPYQSLLSKSSRESLGLNLKNSIIVIDEAHNLADSLISMYDAKITSSQLESVHSHIEKYFTRFRNILGPGNRRYIQTLMVLTRAFLQTLDNKKDLSNVNNCQAEEIAADTKAVCDTSIAINDFLFSLNIDNINLVKLLQYIKESNLVHKVSGYGEKVASLQEGLALDHNGGCGEEGSTLSSFRALVDMLTSLTNNDGDGRMIISKMRSTCSGLLGGFLKYVMLTGEKIFSEIVDEAHAVILAGGTLQPIEETRERLFPWLPPNQLHFFSCSHIVPPESILPIAVSRGPSGQSFDFSYNSRSSLVMVEELGLLLCNLVAFVPEGIVVFFSSFEYEGQVYDAWKKSGILERIMRKKRIFREPRSNSDVELILKEYKETIDGLSRGTKDGVRHNGAVLLAVVGGKISEGINFSDGMGRCIVMVGLPYPSPSDVELMERVKYIESLGEPNCGKRPEISVGEHYYNGDAQTAFSILRSCKRRGKEYYENLCMKAVNQSIGRAIRHINDYAAILLVDMRYASDSSKRSFSHPTNKLPLWIKDRLVSATNNYGEVHRLLHHFFKYNKKRECQ</sequence>
<keyword evidence="12" id="KW-0408">Iron</keyword>
<dbReference type="FunFam" id="3.40.50.300:FF:001791">
    <property type="entry name" value="RAD3-like DNA-binding helicase protein"/>
    <property type="match status" value="1"/>
</dbReference>
<feature type="compositionally biased region" description="Basic and acidic residues" evidence="17">
    <location>
        <begin position="211"/>
        <end position="228"/>
    </location>
</feature>
<dbReference type="GO" id="GO:0005524">
    <property type="term" value="F:ATP binding"/>
    <property type="evidence" value="ECO:0007669"/>
    <property type="project" value="UniProtKB-KW"/>
</dbReference>
<dbReference type="Pfam" id="PF06733">
    <property type="entry name" value="DEAD_2"/>
    <property type="match status" value="1"/>
</dbReference>
<evidence type="ECO:0000256" key="8">
    <source>
        <dbReference type="ARBA" id="ARBA00022801"/>
    </source>
</evidence>
<feature type="compositionally biased region" description="Basic and acidic residues" evidence="17">
    <location>
        <begin position="564"/>
        <end position="582"/>
    </location>
</feature>
<name>A0AAD6RMW4_9ROSI</name>
<dbReference type="InterPro" id="IPR013020">
    <property type="entry name" value="Rad3/Chl1-like"/>
</dbReference>
<dbReference type="SUPFAM" id="SSF52540">
    <property type="entry name" value="P-loop containing nucleoside triphosphate hydrolases"/>
    <property type="match status" value="1"/>
</dbReference>
<feature type="transmembrane region" description="Helical" evidence="18">
    <location>
        <begin position="9"/>
        <end position="31"/>
    </location>
</feature>
<dbReference type="PANTHER" id="PTHR11472">
    <property type="entry name" value="DNA REPAIR DEAD HELICASE RAD3/XP-D SUBFAMILY MEMBER"/>
    <property type="match status" value="1"/>
</dbReference>
<evidence type="ECO:0000256" key="2">
    <source>
        <dbReference type="ARBA" id="ARBA00004123"/>
    </source>
</evidence>
<dbReference type="InterPro" id="IPR014013">
    <property type="entry name" value="Helic_SF1/SF2_ATP-bd_DinG/Rad3"/>
</dbReference>
<dbReference type="Pfam" id="PF01925">
    <property type="entry name" value="TauE"/>
    <property type="match status" value="2"/>
</dbReference>
<feature type="compositionally biased region" description="Acidic residues" evidence="17">
    <location>
        <begin position="691"/>
        <end position="704"/>
    </location>
</feature>
<dbReference type="GO" id="GO:0003677">
    <property type="term" value="F:DNA binding"/>
    <property type="evidence" value="ECO:0007669"/>
    <property type="project" value="InterPro"/>
</dbReference>
<dbReference type="InterPro" id="IPR010614">
    <property type="entry name" value="RAD3-like_helicase_DEAD"/>
</dbReference>
<organism evidence="20 21">
    <name type="scientific">Populus alba x Populus x berolinensis</name>
    <dbReference type="NCBI Taxonomy" id="444605"/>
    <lineage>
        <taxon>Eukaryota</taxon>
        <taxon>Viridiplantae</taxon>
        <taxon>Streptophyta</taxon>
        <taxon>Embryophyta</taxon>
        <taxon>Tracheophyta</taxon>
        <taxon>Spermatophyta</taxon>
        <taxon>Magnoliopsida</taxon>
        <taxon>eudicotyledons</taxon>
        <taxon>Gunneridae</taxon>
        <taxon>Pentapetalae</taxon>
        <taxon>rosids</taxon>
        <taxon>fabids</taxon>
        <taxon>Malpighiales</taxon>
        <taxon>Salicaceae</taxon>
        <taxon>Saliceae</taxon>
        <taxon>Populus</taxon>
    </lineage>
</organism>